<organism evidence="3 4">
    <name type="scientific">Solirubrobacter deserti</name>
    <dbReference type="NCBI Taxonomy" id="2282478"/>
    <lineage>
        <taxon>Bacteria</taxon>
        <taxon>Bacillati</taxon>
        <taxon>Actinomycetota</taxon>
        <taxon>Thermoleophilia</taxon>
        <taxon>Solirubrobacterales</taxon>
        <taxon>Solirubrobacteraceae</taxon>
        <taxon>Solirubrobacter</taxon>
    </lineage>
</organism>
<evidence type="ECO:0000259" key="2">
    <source>
        <dbReference type="PROSITE" id="PS51898"/>
    </source>
</evidence>
<protein>
    <submittedName>
        <fullName evidence="3">Tyrosine-type recombinase/integrase</fullName>
    </submittedName>
</protein>
<evidence type="ECO:0000313" key="3">
    <source>
        <dbReference type="EMBL" id="MDA0139397.1"/>
    </source>
</evidence>
<accession>A0ABT4RLK5</accession>
<dbReference type="SUPFAM" id="SSF56349">
    <property type="entry name" value="DNA breaking-rejoining enzymes"/>
    <property type="match status" value="1"/>
</dbReference>
<proteinExistence type="predicted"/>
<dbReference type="Proteomes" id="UP001147700">
    <property type="component" value="Unassembled WGS sequence"/>
</dbReference>
<evidence type="ECO:0000313" key="4">
    <source>
        <dbReference type="Proteomes" id="UP001147700"/>
    </source>
</evidence>
<dbReference type="EMBL" id="JAPCID010000025">
    <property type="protein sequence ID" value="MDA0139397.1"/>
    <property type="molecule type" value="Genomic_DNA"/>
</dbReference>
<dbReference type="InterPro" id="IPR002104">
    <property type="entry name" value="Integrase_catalytic"/>
</dbReference>
<sequence length="151" mass="16894">MQRAYSKGRLKDFAKTAGSTRAVPLRARTVAALEQMPGKRRGILFPAPEGGRIDINNWRNRSWTPSLEAAGVKHRRIYDLRHTYATWSLAAGIDIFTLARRMGTSVKMIDRTYGHLVAGADAYERELLDAFDAVPERLGRYSDAEAEQDAA</sequence>
<gene>
    <name evidence="3" type="ORF">OJ962_17975</name>
</gene>
<keyword evidence="4" id="KW-1185">Reference proteome</keyword>
<dbReference type="RefSeq" id="WP_202958051.1">
    <property type="nucleotide sequence ID" value="NZ_JAPCID010000025.1"/>
</dbReference>
<reference evidence="3" key="1">
    <citation type="submission" date="2022-10" db="EMBL/GenBank/DDBJ databases">
        <title>The WGS of Solirubrobacter sp. CPCC 204708.</title>
        <authorList>
            <person name="Jiang Z."/>
        </authorList>
    </citation>
    <scope>NUCLEOTIDE SEQUENCE</scope>
    <source>
        <strain evidence="3">CPCC 204708</strain>
    </source>
</reference>
<name>A0ABT4RLK5_9ACTN</name>
<dbReference type="PROSITE" id="PS51898">
    <property type="entry name" value="TYR_RECOMBINASE"/>
    <property type="match status" value="1"/>
</dbReference>
<dbReference type="InterPro" id="IPR013762">
    <property type="entry name" value="Integrase-like_cat_sf"/>
</dbReference>
<feature type="domain" description="Tyr recombinase" evidence="2">
    <location>
        <begin position="1"/>
        <end position="129"/>
    </location>
</feature>
<evidence type="ECO:0000256" key="1">
    <source>
        <dbReference type="ARBA" id="ARBA00023172"/>
    </source>
</evidence>
<comment type="caution">
    <text evidence="3">The sequence shown here is derived from an EMBL/GenBank/DDBJ whole genome shotgun (WGS) entry which is preliminary data.</text>
</comment>
<dbReference type="Gene3D" id="1.10.443.10">
    <property type="entry name" value="Intergrase catalytic core"/>
    <property type="match status" value="1"/>
</dbReference>
<keyword evidence="1" id="KW-0233">DNA recombination</keyword>
<dbReference type="InterPro" id="IPR011010">
    <property type="entry name" value="DNA_brk_join_enz"/>
</dbReference>